<feature type="chain" id="PRO_5002218918" evidence="1">
    <location>
        <begin position="24"/>
        <end position="282"/>
    </location>
</feature>
<proteinExistence type="predicted"/>
<evidence type="ECO:0000313" key="3">
    <source>
        <dbReference type="Proteomes" id="UP000035100"/>
    </source>
</evidence>
<dbReference type="InterPro" id="IPR007433">
    <property type="entry name" value="DUF481"/>
</dbReference>
<organism evidence="2 3">
    <name type="scientific">Wenxinia marina DSM 24838</name>
    <dbReference type="NCBI Taxonomy" id="1123501"/>
    <lineage>
        <taxon>Bacteria</taxon>
        <taxon>Pseudomonadati</taxon>
        <taxon>Pseudomonadota</taxon>
        <taxon>Alphaproteobacteria</taxon>
        <taxon>Rhodobacterales</taxon>
        <taxon>Roseobacteraceae</taxon>
        <taxon>Wenxinia</taxon>
    </lineage>
</organism>
<comment type="caution">
    <text evidence="2">The sequence shown here is derived from an EMBL/GenBank/DDBJ whole genome shotgun (WGS) entry which is preliminary data.</text>
</comment>
<reference evidence="2 3" key="1">
    <citation type="submission" date="2013-01" db="EMBL/GenBank/DDBJ databases">
        <authorList>
            <person name="Fiebig A."/>
            <person name="Goeker M."/>
            <person name="Klenk H.-P.P."/>
        </authorList>
    </citation>
    <scope>NUCLEOTIDE SEQUENCE [LARGE SCALE GENOMIC DNA]</scope>
    <source>
        <strain evidence="2 3">DSM 24838</strain>
    </source>
</reference>
<name>A0A0D0Q671_9RHOB</name>
<dbReference type="EMBL" id="AONG01000018">
    <property type="protein sequence ID" value="KIQ67962.1"/>
    <property type="molecule type" value="Genomic_DNA"/>
</dbReference>
<dbReference type="AlphaFoldDB" id="A0A0D0Q671"/>
<dbReference type="STRING" id="1123501.Wenmar_03417"/>
<dbReference type="Proteomes" id="UP000035100">
    <property type="component" value="Unassembled WGS sequence"/>
</dbReference>
<dbReference type="RefSeq" id="WP_018302177.1">
    <property type="nucleotide sequence ID" value="NZ_KB902282.1"/>
</dbReference>
<dbReference type="OrthoDB" id="7631035at2"/>
<accession>A0A0D0Q671</accession>
<protein>
    <submittedName>
        <fullName evidence="2">Salt-induced outer membrane protein</fullName>
    </submittedName>
</protein>
<dbReference type="eggNOG" id="COG3137">
    <property type="taxonomic scope" value="Bacteria"/>
</dbReference>
<sequence>MKNLAYFGAAAIAAFTVGTAASAQVGLGAGPATDAAELNEDLIEDIEDDAERDIGRFGNEGRPQGFTGSLALRATAASGNTDNYNLGIGTDLGYVAGPNGFELQLNYSYGEEDGVRTDESLFYTAEYTRDFTPRFFGYAKLQGSIDDFSSYQSDTFLTVGAGYRIYNTPTMQWSVQAGAGYRYAEFNDFTDSLTDLDFSEPAVALSSDYAHRLTETVYVTNDTDVLWSDSDTVVFNDLALSVAMTDTLALRTSVLTEYHSDPLPGFEDTDNTYGVSVVYNFN</sequence>
<dbReference type="Pfam" id="PF04338">
    <property type="entry name" value="DUF481"/>
    <property type="match status" value="1"/>
</dbReference>
<evidence type="ECO:0000256" key="1">
    <source>
        <dbReference type="SAM" id="SignalP"/>
    </source>
</evidence>
<feature type="signal peptide" evidence="1">
    <location>
        <begin position="1"/>
        <end position="23"/>
    </location>
</feature>
<gene>
    <name evidence="2" type="ORF">Wenmar_03417</name>
</gene>
<keyword evidence="3" id="KW-1185">Reference proteome</keyword>
<evidence type="ECO:0000313" key="2">
    <source>
        <dbReference type="EMBL" id="KIQ67962.1"/>
    </source>
</evidence>
<keyword evidence="1" id="KW-0732">Signal</keyword>